<feature type="domain" description="Glycosyltransferase 2-like" evidence="2">
    <location>
        <begin position="14"/>
        <end position="173"/>
    </location>
</feature>
<proteinExistence type="inferred from homology"/>
<keyword evidence="4" id="KW-1185">Reference proteome</keyword>
<sequence>MSEPSNGAGRPLVSVVVPVFNEEKTVAQVVEELLALDLRLEILLVDDGSTDGSAAELARLAATYPQVTVHAQPRNLGKGAAVRRGIDESHGDILLIQDADLEYSPKDIPALIDPLLTGVADAVFGTRLRGGAHAQRAHLFWHYAGNRFLTLLSNVLYNTTISDMEVGYKAFRGDLVRGLTLVSNDFRIEPELTAKILRFGPEIRLYEVPISYYGRSYAEGKKITWKDGFGAVAALFRFRFTS</sequence>
<dbReference type="InterPro" id="IPR050256">
    <property type="entry name" value="Glycosyltransferase_2"/>
</dbReference>
<dbReference type="Pfam" id="PF00535">
    <property type="entry name" value="Glycos_transf_2"/>
    <property type="match status" value="1"/>
</dbReference>
<dbReference type="InterPro" id="IPR001173">
    <property type="entry name" value="Glyco_trans_2-like"/>
</dbReference>
<dbReference type="Gene3D" id="3.90.550.10">
    <property type="entry name" value="Spore Coat Polysaccharide Biosynthesis Protein SpsA, Chain A"/>
    <property type="match status" value="1"/>
</dbReference>
<dbReference type="Proteomes" id="UP001147653">
    <property type="component" value="Unassembled WGS sequence"/>
</dbReference>
<dbReference type="SUPFAM" id="SSF53448">
    <property type="entry name" value="Nucleotide-diphospho-sugar transferases"/>
    <property type="match status" value="1"/>
</dbReference>
<evidence type="ECO:0000256" key="1">
    <source>
        <dbReference type="ARBA" id="ARBA00006739"/>
    </source>
</evidence>
<reference evidence="3" key="1">
    <citation type="submission" date="2022-10" db="EMBL/GenBank/DDBJ databases">
        <title>The WGS of Solirubrobacter phytolaccae KCTC 29190.</title>
        <authorList>
            <person name="Jiang Z."/>
        </authorList>
    </citation>
    <scope>NUCLEOTIDE SEQUENCE</scope>
    <source>
        <strain evidence="3">KCTC 29190</strain>
    </source>
</reference>
<protein>
    <submittedName>
        <fullName evidence="3">Glycosyltransferase family 2 protein</fullName>
    </submittedName>
</protein>
<dbReference type="RefSeq" id="WP_270023452.1">
    <property type="nucleotide sequence ID" value="NZ_JAPDDP010000003.1"/>
</dbReference>
<dbReference type="EMBL" id="JAPDDP010000003">
    <property type="protein sequence ID" value="MDA0179188.1"/>
    <property type="molecule type" value="Genomic_DNA"/>
</dbReference>
<evidence type="ECO:0000313" key="4">
    <source>
        <dbReference type="Proteomes" id="UP001147653"/>
    </source>
</evidence>
<accession>A0A9X3N3V2</accession>
<name>A0A9X3N3V2_9ACTN</name>
<dbReference type="PANTHER" id="PTHR48090:SF7">
    <property type="entry name" value="RFBJ PROTEIN"/>
    <property type="match status" value="1"/>
</dbReference>
<dbReference type="AlphaFoldDB" id="A0A9X3N3V2"/>
<evidence type="ECO:0000259" key="2">
    <source>
        <dbReference type="Pfam" id="PF00535"/>
    </source>
</evidence>
<gene>
    <name evidence="3" type="ORF">OJ997_02680</name>
</gene>
<comment type="similarity">
    <text evidence="1">Belongs to the glycosyltransferase 2 family.</text>
</comment>
<dbReference type="InterPro" id="IPR029044">
    <property type="entry name" value="Nucleotide-diphossugar_trans"/>
</dbReference>
<evidence type="ECO:0000313" key="3">
    <source>
        <dbReference type="EMBL" id="MDA0179188.1"/>
    </source>
</evidence>
<comment type="caution">
    <text evidence="3">The sequence shown here is derived from an EMBL/GenBank/DDBJ whole genome shotgun (WGS) entry which is preliminary data.</text>
</comment>
<organism evidence="3 4">
    <name type="scientific">Solirubrobacter phytolaccae</name>
    <dbReference type="NCBI Taxonomy" id="1404360"/>
    <lineage>
        <taxon>Bacteria</taxon>
        <taxon>Bacillati</taxon>
        <taxon>Actinomycetota</taxon>
        <taxon>Thermoleophilia</taxon>
        <taxon>Solirubrobacterales</taxon>
        <taxon>Solirubrobacteraceae</taxon>
        <taxon>Solirubrobacter</taxon>
    </lineage>
</organism>
<dbReference type="PANTHER" id="PTHR48090">
    <property type="entry name" value="UNDECAPRENYL-PHOSPHATE 4-DEOXY-4-FORMAMIDO-L-ARABINOSE TRANSFERASE-RELATED"/>
    <property type="match status" value="1"/>
</dbReference>
<dbReference type="CDD" id="cd04179">
    <property type="entry name" value="DPM_DPG-synthase_like"/>
    <property type="match status" value="1"/>
</dbReference>